<name>A0A139X2K0_9CYAN</name>
<dbReference type="Gene3D" id="1.10.3720.10">
    <property type="entry name" value="MetI-like"/>
    <property type="match status" value="1"/>
</dbReference>
<feature type="transmembrane region" description="Helical" evidence="8">
    <location>
        <begin position="147"/>
        <end position="169"/>
    </location>
</feature>
<dbReference type="FunFam" id="1.10.3720.10:FF:000002">
    <property type="entry name" value="D-methionine ABC transporter permease MetI"/>
    <property type="match status" value="1"/>
</dbReference>
<evidence type="ECO:0000256" key="6">
    <source>
        <dbReference type="ARBA" id="ARBA00022989"/>
    </source>
</evidence>
<comment type="similarity">
    <text evidence="2">Belongs to the binding-protein-dependent transport system permease family. CysTW subfamily.</text>
</comment>
<dbReference type="PANTHER" id="PTHR30450">
    <property type="entry name" value="ABC TRANSPORTER PERMEASE"/>
    <property type="match status" value="1"/>
</dbReference>
<dbReference type="PANTHER" id="PTHR30450:SF1">
    <property type="entry name" value="D-METHIONINE TRANSPORT SYSTEM PERMEASE PROTEIN METI-RELATED"/>
    <property type="match status" value="1"/>
</dbReference>
<dbReference type="CDD" id="cd06261">
    <property type="entry name" value="TM_PBP2"/>
    <property type="match status" value="1"/>
</dbReference>
<dbReference type="InterPro" id="IPR035906">
    <property type="entry name" value="MetI-like_sf"/>
</dbReference>
<dbReference type="SUPFAM" id="SSF161098">
    <property type="entry name" value="MetI-like"/>
    <property type="match status" value="1"/>
</dbReference>
<dbReference type="GO" id="GO:0048473">
    <property type="term" value="P:D-methionine transmembrane transport"/>
    <property type="evidence" value="ECO:0007669"/>
    <property type="project" value="TreeGrafter"/>
</dbReference>
<comment type="subcellular location">
    <subcellularLocation>
        <location evidence="1 8">Cell membrane</location>
        <topology evidence="1 8">Multi-pass membrane protein</topology>
    </subcellularLocation>
</comment>
<evidence type="ECO:0000313" key="11">
    <source>
        <dbReference type="Proteomes" id="UP000076925"/>
    </source>
</evidence>
<evidence type="ECO:0000256" key="4">
    <source>
        <dbReference type="ARBA" id="ARBA00022475"/>
    </source>
</evidence>
<evidence type="ECO:0000256" key="1">
    <source>
        <dbReference type="ARBA" id="ARBA00004651"/>
    </source>
</evidence>
<dbReference type="GO" id="GO:0005886">
    <property type="term" value="C:plasma membrane"/>
    <property type="evidence" value="ECO:0007669"/>
    <property type="project" value="UniProtKB-SubCell"/>
</dbReference>
<dbReference type="AlphaFoldDB" id="A0A139X2K0"/>
<keyword evidence="5 8" id="KW-0812">Transmembrane</keyword>
<dbReference type="InterPro" id="IPR051322">
    <property type="entry name" value="AA_ABC_Transporter_Permease"/>
</dbReference>
<feature type="transmembrane region" description="Helical" evidence="8">
    <location>
        <begin position="20"/>
        <end position="41"/>
    </location>
</feature>
<feature type="transmembrane region" description="Helical" evidence="8">
    <location>
        <begin position="53"/>
        <end position="76"/>
    </location>
</feature>
<keyword evidence="4" id="KW-1003">Cell membrane</keyword>
<keyword evidence="3 8" id="KW-0813">Transport</keyword>
<accession>A0A139X2K0</accession>
<evidence type="ECO:0000256" key="5">
    <source>
        <dbReference type="ARBA" id="ARBA00022692"/>
    </source>
</evidence>
<evidence type="ECO:0000256" key="8">
    <source>
        <dbReference type="RuleBase" id="RU363032"/>
    </source>
</evidence>
<keyword evidence="6 8" id="KW-1133">Transmembrane helix</keyword>
<evidence type="ECO:0000256" key="3">
    <source>
        <dbReference type="ARBA" id="ARBA00022448"/>
    </source>
</evidence>
<evidence type="ECO:0000256" key="7">
    <source>
        <dbReference type="ARBA" id="ARBA00023136"/>
    </source>
</evidence>
<gene>
    <name evidence="10" type="ORF">WA1_33255</name>
</gene>
<dbReference type="EMBL" id="ANNX02000036">
    <property type="protein sequence ID" value="KYC38883.1"/>
    <property type="molecule type" value="Genomic_DNA"/>
</dbReference>
<organism evidence="10 11">
    <name type="scientific">Scytonema hofmannii PCC 7110</name>
    <dbReference type="NCBI Taxonomy" id="128403"/>
    <lineage>
        <taxon>Bacteria</taxon>
        <taxon>Bacillati</taxon>
        <taxon>Cyanobacteriota</taxon>
        <taxon>Cyanophyceae</taxon>
        <taxon>Nostocales</taxon>
        <taxon>Scytonemataceae</taxon>
        <taxon>Scytonema</taxon>
    </lineage>
</organism>
<feature type="transmembrane region" description="Helical" evidence="8">
    <location>
        <begin position="82"/>
        <end position="106"/>
    </location>
</feature>
<dbReference type="NCBIfam" id="NF008049">
    <property type="entry name" value="PRK10782.1"/>
    <property type="match status" value="1"/>
</dbReference>
<dbReference type="STRING" id="128403.WA1_33255"/>
<proteinExistence type="inferred from homology"/>
<dbReference type="Pfam" id="PF00528">
    <property type="entry name" value="BPD_transp_1"/>
    <property type="match status" value="1"/>
</dbReference>
<sequence>MQGWELLNSLWQASLETFYMVGISAVVAVVLGLPLGLLLVMTSPSNFLNSPKLNQILSAIVNTGRSFPFIILLVVLTPLTRLIVGTSIGSTAALVPLTLAAIPFFARIAETSILEVDKGLVEAAEAMGCNYWQIVLKVLIPEALPSIVLGITILIVSLLNSSAMAGAVGGGGLGNLAIQYGYQRFDVGVMFATIVVLIFLVQLIQLLGDLLARQLRKK</sequence>
<feature type="domain" description="ABC transmembrane type-1" evidence="9">
    <location>
        <begin position="14"/>
        <end position="208"/>
    </location>
</feature>
<comment type="caution">
    <text evidence="10">The sequence shown here is derived from an EMBL/GenBank/DDBJ whole genome shotgun (WGS) entry which is preliminary data.</text>
</comment>
<evidence type="ECO:0000256" key="2">
    <source>
        <dbReference type="ARBA" id="ARBA00007069"/>
    </source>
</evidence>
<keyword evidence="7 8" id="KW-0472">Membrane</keyword>
<evidence type="ECO:0000313" key="10">
    <source>
        <dbReference type="EMBL" id="KYC38883.1"/>
    </source>
</evidence>
<evidence type="ECO:0000259" key="9">
    <source>
        <dbReference type="PROSITE" id="PS50928"/>
    </source>
</evidence>
<feature type="transmembrane region" description="Helical" evidence="8">
    <location>
        <begin position="189"/>
        <end position="212"/>
    </location>
</feature>
<reference evidence="10 11" key="1">
    <citation type="journal article" date="2013" name="Genome Biol. Evol.">
        <title>Genomes of Stigonematalean cyanobacteria (subsection V) and the evolution of oxygenic photosynthesis from prokaryotes to plastids.</title>
        <authorList>
            <person name="Dagan T."/>
            <person name="Roettger M."/>
            <person name="Stucken K."/>
            <person name="Landan G."/>
            <person name="Koch R."/>
            <person name="Major P."/>
            <person name="Gould S.B."/>
            <person name="Goremykin V.V."/>
            <person name="Rippka R."/>
            <person name="Tandeau de Marsac N."/>
            <person name="Gugger M."/>
            <person name="Lockhart P.J."/>
            <person name="Allen J.F."/>
            <person name="Brune I."/>
            <person name="Maus I."/>
            <person name="Puhler A."/>
            <person name="Martin W.F."/>
        </authorList>
    </citation>
    <scope>NUCLEOTIDE SEQUENCE [LARGE SCALE GENOMIC DNA]</scope>
    <source>
        <strain evidence="10 11">PCC 7110</strain>
    </source>
</reference>
<protein>
    <submittedName>
        <fullName evidence="10">Methionine ABC transporter permease</fullName>
    </submittedName>
</protein>
<dbReference type="InterPro" id="IPR000515">
    <property type="entry name" value="MetI-like"/>
</dbReference>
<keyword evidence="11" id="KW-1185">Reference proteome</keyword>
<dbReference type="OrthoDB" id="9793490at2"/>
<dbReference type="Proteomes" id="UP000076925">
    <property type="component" value="Unassembled WGS sequence"/>
</dbReference>
<dbReference type="PROSITE" id="PS50928">
    <property type="entry name" value="ABC_TM1"/>
    <property type="match status" value="1"/>
</dbReference>
<dbReference type="RefSeq" id="WP_017749806.1">
    <property type="nucleotide sequence ID" value="NZ_KQ976354.1"/>
</dbReference>